<comment type="caution">
    <text evidence="1">The sequence shown here is derived from an EMBL/GenBank/DDBJ whole genome shotgun (WGS) entry which is preliminary data.</text>
</comment>
<dbReference type="AlphaFoldDB" id="A0A0B4G860"/>
<evidence type="ECO:0000313" key="2">
    <source>
        <dbReference type="Proteomes" id="UP000031192"/>
    </source>
</evidence>
<sequence>MDDFEKEARSYRQSINSLSTEISENAKAVTALESEKETLQSLSCQYQSTVSKRRSERQAHRGEIERADRVKGDITTLKDHAASMKQNILQALSELHIIKHSLEKCSTSVNEQSIDVSYSSTLMERFTEALWGVVPMAQRTRDFNNQRRLLHQALETLDRIHGEVPKLLPRMGGIMFLNMEPWDSSTGPNMGIKTPIPSICYY</sequence>
<proteinExistence type="predicted"/>
<dbReference type="HOGENOM" id="CLU_1354907_0_0_1"/>
<organism evidence="1 2">
    <name type="scientific">Metarhizium guizhouense (strain ARSEF 977)</name>
    <dbReference type="NCBI Taxonomy" id="1276136"/>
    <lineage>
        <taxon>Eukaryota</taxon>
        <taxon>Fungi</taxon>
        <taxon>Dikarya</taxon>
        <taxon>Ascomycota</taxon>
        <taxon>Pezizomycotina</taxon>
        <taxon>Sordariomycetes</taxon>
        <taxon>Hypocreomycetidae</taxon>
        <taxon>Hypocreales</taxon>
        <taxon>Clavicipitaceae</taxon>
        <taxon>Metarhizium</taxon>
    </lineage>
</organism>
<dbReference type="Gene3D" id="1.10.287.1490">
    <property type="match status" value="1"/>
</dbReference>
<reference evidence="1 2" key="1">
    <citation type="journal article" date="2014" name="Proc. Natl. Acad. Sci. U.S.A.">
        <title>Trajectory and genomic determinants of fungal-pathogen speciation and host adaptation.</title>
        <authorList>
            <person name="Hu X."/>
            <person name="Xiao G."/>
            <person name="Zheng P."/>
            <person name="Shang Y."/>
            <person name="Su Y."/>
            <person name="Zhang X."/>
            <person name="Liu X."/>
            <person name="Zhan S."/>
            <person name="St Leger R.J."/>
            <person name="Wang C."/>
        </authorList>
    </citation>
    <scope>NUCLEOTIDE SEQUENCE [LARGE SCALE GENOMIC DNA]</scope>
    <source>
        <strain evidence="1 2">ARSEF 977</strain>
    </source>
</reference>
<dbReference type="EMBL" id="AZNH01000071">
    <property type="protein sequence ID" value="KID82915.1"/>
    <property type="molecule type" value="Genomic_DNA"/>
</dbReference>
<evidence type="ECO:0000313" key="1">
    <source>
        <dbReference type="EMBL" id="KID82915.1"/>
    </source>
</evidence>
<accession>A0A0B4G860</accession>
<keyword evidence="2" id="KW-1185">Reference proteome</keyword>
<protein>
    <submittedName>
        <fullName evidence="1">Uncharacterized protein</fullName>
    </submittedName>
</protein>
<gene>
    <name evidence="1" type="ORF">MGU_09751</name>
</gene>
<name>A0A0B4G860_METGA</name>
<dbReference type="Proteomes" id="UP000031192">
    <property type="component" value="Unassembled WGS sequence"/>
</dbReference>